<evidence type="ECO:0000313" key="2">
    <source>
        <dbReference type="Proteomes" id="UP001465755"/>
    </source>
</evidence>
<gene>
    <name evidence="1" type="ORF">WJX73_000775</name>
</gene>
<organism evidence="1 2">
    <name type="scientific">Symbiochloris irregularis</name>
    <dbReference type="NCBI Taxonomy" id="706552"/>
    <lineage>
        <taxon>Eukaryota</taxon>
        <taxon>Viridiplantae</taxon>
        <taxon>Chlorophyta</taxon>
        <taxon>core chlorophytes</taxon>
        <taxon>Trebouxiophyceae</taxon>
        <taxon>Trebouxiales</taxon>
        <taxon>Trebouxiaceae</taxon>
        <taxon>Symbiochloris</taxon>
    </lineage>
</organism>
<protein>
    <submittedName>
        <fullName evidence="1">Uncharacterized protein</fullName>
    </submittedName>
</protein>
<keyword evidence="2" id="KW-1185">Reference proteome</keyword>
<reference evidence="1 2" key="1">
    <citation type="journal article" date="2024" name="Nat. Commun.">
        <title>Phylogenomics reveals the evolutionary origins of lichenization in chlorophyte algae.</title>
        <authorList>
            <person name="Puginier C."/>
            <person name="Libourel C."/>
            <person name="Otte J."/>
            <person name="Skaloud P."/>
            <person name="Haon M."/>
            <person name="Grisel S."/>
            <person name="Petersen M."/>
            <person name="Berrin J.G."/>
            <person name="Delaux P.M."/>
            <person name="Dal Grande F."/>
            <person name="Keller J."/>
        </authorList>
    </citation>
    <scope>NUCLEOTIDE SEQUENCE [LARGE SCALE GENOMIC DNA]</scope>
    <source>
        <strain evidence="1 2">SAG 2036</strain>
    </source>
</reference>
<name>A0AAW1PRQ9_9CHLO</name>
<sequence length="90" mass="9254">MNSPPPSAPTGAELQTRCCGCKVVTLSYCLGLDVCCVPDLTETNKGFAEFDSGHLALRPPLNGQLWRELVAECGGATVPTTACVAAAVSA</sequence>
<dbReference type="AlphaFoldDB" id="A0AAW1PRQ9"/>
<accession>A0AAW1PRQ9</accession>
<proteinExistence type="predicted"/>
<dbReference type="EMBL" id="JALJOQ010000007">
    <property type="protein sequence ID" value="KAK9812304.1"/>
    <property type="molecule type" value="Genomic_DNA"/>
</dbReference>
<evidence type="ECO:0000313" key="1">
    <source>
        <dbReference type="EMBL" id="KAK9812304.1"/>
    </source>
</evidence>
<comment type="caution">
    <text evidence="1">The sequence shown here is derived from an EMBL/GenBank/DDBJ whole genome shotgun (WGS) entry which is preliminary data.</text>
</comment>
<dbReference type="Proteomes" id="UP001465755">
    <property type="component" value="Unassembled WGS sequence"/>
</dbReference>